<gene>
    <name evidence="2" type="ORF">NVP1202O_08</name>
</gene>
<organism evidence="2 3">
    <name type="scientific">Vibrio phage 1.202.O._10N.222.45.E8</name>
    <dbReference type="NCBI Taxonomy" id="1881262"/>
    <lineage>
        <taxon>Viruses</taxon>
        <taxon>Duplodnaviria</taxon>
        <taxon>Heunggongvirae</taxon>
        <taxon>Uroviricota</taxon>
        <taxon>Caudoviricetes</taxon>
        <taxon>Peduoviridae</taxon>
        <taxon>Canoevirus</taxon>
        <taxon>Canoevirus canoe</taxon>
    </lineage>
</organism>
<keyword evidence="3" id="KW-1185">Reference proteome</keyword>
<proteinExistence type="predicted"/>
<name>A0A2I7RNG0_9CAUD</name>
<evidence type="ECO:0000313" key="2">
    <source>
        <dbReference type="EMBL" id="AUR95186.1"/>
    </source>
</evidence>
<accession>A0A2I7RNG0</accession>
<dbReference type="Proteomes" id="UP000266567">
    <property type="component" value="Segment"/>
</dbReference>
<reference evidence="2 3" key="1">
    <citation type="submission" date="2017-11" db="EMBL/GenBank/DDBJ databases">
        <title>A major lineage of nontailed dsDNA viruses as unrecognized killers of marine bacteria.</title>
        <authorList>
            <person name="Kauffman K.M."/>
            <person name="Hussain F.A."/>
            <person name="Yang J."/>
            <person name="Arevalo P."/>
            <person name="Brown J.M."/>
            <person name="Chang W.K."/>
            <person name="VanInsberghe D."/>
            <person name="Elsherbini J."/>
            <person name="Cutler M.B."/>
            <person name="Kelly L."/>
            <person name="Polz M.F."/>
        </authorList>
    </citation>
    <scope>NUCLEOTIDE SEQUENCE [LARGE SCALE GENOMIC DNA]</scope>
</reference>
<dbReference type="EMBL" id="MG592573">
    <property type="protein sequence ID" value="AUR95186.1"/>
    <property type="molecule type" value="Genomic_DNA"/>
</dbReference>
<feature type="region of interest" description="Disordered" evidence="1">
    <location>
        <begin position="1"/>
        <end position="22"/>
    </location>
</feature>
<sequence>MSYSLFGAIPPKTKPTQQNTGLQQLASESWEEKHPNKCPLWLNIVGWSFVFAPFFFN</sequence>
<evidence type="ECO:0000313" key="3">
    <source>
        <dbReference type="Proteomes" id="UP000266567"/>
    </source>
</evidence>
<protein>
    <submittedName>
        <fullName evidence="2">Uncharacterized protein</fullName>
    </submittedName>
</protein>
<evidence type="ECO:0000256" key="1">
    <source>
        <dbReference type="SAM" id="MobiDB-lite"/>
    </source>
</evidence>